<evidence type="ECO:0000313" key="2">
    <source>
        <dbReference type="EMBL" id="QDS76808.1"/>
    </source>
</evidence>
<gene>
    <name evidence="2" type="ORF">FKW77_002603</name>
</gene>
<evidence type="ECO:0000313" key="3">
    <source>
        <dbReference type="Proteomes" id="UP000316270"/>
    </source>
</evidence>
<sequence>MAASQSAFDLFANRLQNTVSRELVQLRLEIQKQDSSSKVEDRIAKLVQRLDKQDDEIKMLEQQAKDAENRVEAYIAREVNAWKKAESVFSIIRPMRDVANNKEIPGFPQGTIADVETAVERMAEIEVERLLSALSDDYGIAKAHGLNKKVFLRMQMGILP</sequence>
<protein>
    <submittedName>
        <fullName evidence="2">Uncharacterized protein</fullName>
    </submittedName>
</protein>
<keyword evidence="1" id="KW-0175">Coiled coil</keyword>
<reference evidence="2 3" key="1">
    <citation type="submission" date="2019-07" db="EMBL/GenBank/DDBJ databases">
        <title>Finished genome of Venturia effusa.</title>
        <authorList>
            <person name="Young C.A."/>
            <person name="Cox M.P."/>
            <person name="Ganley A.R.D."/>
            <person name="David W.J."/>
        </authorList>
    </citation>
    <scope>NUCLEOTIDE SEQUENCE [LARGE SCALE GENOMIC DNA]</scope>
    <source>
        <strain evidence="3">albino</strain>
    </source>
</reference>
<keyword evidence="3" id="KW-1185">Reference proteome</keyword>
<organism evidence="2 3">
    <name type="scientific">Venturia effusa</name>
    <dbReference type="NCBI Taxonomy" id="50376"/>
    <lineage>
        <taxon>Eukaryota</taxon>
        <taxon>Fungi</taxon>
        <taxon>Dikarya</taxon>
        <taxon>Ascomycota</taxon>
        <taxon>Pezizomycotina</taxon>
        <taxon>Dothideomycetes</taxon>
        <taxon>Pleosporomycetidae</taxon>
        <taxon>Venturiales</taxon>
        <taxon>Venturiaceae</taxon>
        <taxon>Venturia</taxon>
    </lineage>
</organism>
<dbReference type="AlphaFoldDB" id="A0A517LMD9"/>
<dbReference type="EMBL" id="CP042200">
    <property type="protein sequence ID" value="QDS76808.1"/>
    <property type="molecule type" value="Genomic_DNA"/>
</dbReference>
<proteinExistence type="predicted"/>
<accession>A0A517LMD9</accession>
<dbReference type="Proteomes" id="UP000316270">
    <property type="component" value="Chromosome 16"/>
</dbReference>
<evidence type="ECO:0000256" key="1">
    <source>
        <dbReference type="SAM" id="Coils"/>
    </source>
</evidence>
<name>A0A517LMD9_9PEZI</name>
<feature type="coiled-coil region" evidence="1">
    <location>
        <begin position="36"/>
        <end position="77"/>
    </location>
</feature>